<evidence type="ECO:0000313" key="4">
    <source>
        <dbReference type="EMBL" id="MFC4358274.1"/>
    </source>
</evidence>
<comment type="caution">
    <text evidence="4">The sequence shown here is derived from an EMBL/GenBank/DDBJ whole genome shotgun (WGS) entry which is preliminary data.</text>
</comment>
<dbReference type="Proteomes" id="UP001595921">
    <property type="component" value="Unassembled WGS sequence"/>
</dbReference>
<dbReference type="Gene3D" id="3.40.630.10">
    <property type="entry name" value="Zn peptidases"/>
    <property type="match status" value="1"/>
</dbReference>
<dbReference type="Pfam" id="PF07687">
    <property type="entry name" value="M20_dimer"/>
    <property type="match status" value="1"/>
</dbReference>
<evidence type="ECO:0000256" key="2">
    <source>
        <dbReference type="ARBA" id="ARBA00022801"/>
    </source>
</evidence>
<feature type="domain" description="Peptidase M20 dimerisation" evidence="3">
    <location>
        <begin position="209"/>
        <end position="315"/>
    </location>
</feature>
<keyword evidence="2" id="KW-0378">Hydrolase</keyword>
<dbReference type="AlphaFoldDB" id="A0ABD5PC54"/>
<dbReference type="Pfam" id="PF01546">
    <property type="entry name" value="Peptidase_M20"/>
    <property type="match status" value="1"/>
</dbReference>
<organism evidence="4 5">
    <name type="scientific">Halobium salinum</name>
    <dbReference type="NCBI Taxonomy" id="1364940"/>
    <lineage>
        <taxon>Archaea</taxon>
        <taxon>Methanobacteriati</taxon>
        <taxon>Methanobacteriota</taxon>
        <taxon>Stenosarchaea group</taxon>
        <taxon>Halobacteria</taxon>
        <taxon>Halobacteriales</taxon>
        <taxon>Haloferacaceae</taxon>
        <taxon>Halobium</taxon>
    </lineage>
</organism>
<name>A0ABD5PC54_9EURY</name>
<protein>
    <submittedName>
        <fullName evidence="4">M20/M25/M40 family metallo-hydrolase</fullName>
    </submittedName>
</protein>
<dbReference type="PANTHER" id="PTHR43808">
    <property type="entry name" value="ACETYLORNITHINE DEACETYLASE"/>
    <property type="match status" value="1"/>
</dbReference>
<evidence type="ECO:0000313" key="5">
    <source>
        <dbReference type="Proteomes" id="UP001595921"/>
    </source>
</evidence>
<dbReference type="RefSeq" id="WP_267624054.1">
    <property type="nucleotide sequence ID" value="NZ_JAODIW010000008.1"/>
</dbReference>
<dbReference type="Gene3D" id="3.30.70.360">
    <property type="match status" value="1"/>
</dbReference>
<gene>
    <name evidence="4" type="ORF">ACFO0N_09985</name>
</gene>
<dbReference type="PANTHER" id="PTHR43808:SF25">
    <property type="entry name" value="PEPTIDASE M20 DIMERISATION DOMAIN-CONTAINING PROTEIN"/>
    <property type="match status" value="1"/>
</dbReference>
<dbReference type="InterPro" id="IPR002933">
    <property type="entry name" value="Peptidase_M20"/>
</dbReference>
<dbReference type="GO" id="GO:0016787">
    <property type="term" value="F:hydrolase activity"/>
    <property type="evidence" value="ECO:0007669"/>
    <property type="project" value="UniProtKB-KW"/>
</dbReference>
<dbReference type="InterPro" id="IPR050072">
    <property type="entry name" value="Peptidase_M20A"/>
</dbReference>
<dbReference type="GO" id="GO:0046872">
    <property type="term" value="F:metal ion binding"/>
    <property type="evidence" value="ECO:0007669"/>
    <property type="project" value="UniProtKB-KW"/>
</dbReference>
<dbReference type="SUPFAM" id="SSF55031">
    <property type="entry name" value="Bacterial exopeptidase dimerisation domain"/>
    <property type="match status" value="1"/>
</dbReference>
<dbReference type="InterPro" id="IPR011650">
    <property type="entry name" value="Peptidase_M20_dimer"/>
</dbReference>
<evidence type="ECO:0000256" key="1">
    <source>
        <dbReference type="ARBA" id="ARBA00022723"/>
    </source>
</evidence>
<dbReference type="SUPFAM" id="SSF53187">
    <property type="entry name" value="Zn-dependent exopeptidases"/>
    <property type="match status" value="1"/>
</dbReference>
<keyword evidence="1" id="KW-0479">Metal-binding</keyword>
<proteinExistence type="predicted"/>
<accession>A0ABD5PC54</accession>
<reference evidence="4 5" key="1">
    <citation type="journal article" date="2019" name="Int. J. Syst. Evol. Microbiol.">
        <title>The Global Catalogue of Microorganisms (GCM) 10K type strain sequencing project: providing services to taxonomists for standard genome sequencing and annotation.</title>
        <authorList>
            <consortium name="The Broad Institute Genomics Platform"/>
            <consortium name="The Broad Institute Genome Sequencing Center for Infectious Disease"/>
            <person name="Wu L."/>
            <person name="Ma J."/>
        </authorList>
    </citation>
    <scope>NUCLEOTIDE SEQUENCE [LARGE SCALE GENOMIC DNA]</scope>
    <source>
        <strain evidence="4 5">CGMCC 1.12553</strain>
    </source>
</reference>
<keyword evidence="5" id="KW-1185">Reference proteome</keyword>
<dbReference type="EMBL" id="JBHSDS010000006">
    <property type="protein sequence ID" value="MFC4358274.1"/>
    <property type="molecule type" value="Genomic_DNA"/>
</dbReference>
<dbReference type="InterPro" id="IPR036264">
    <property type="entry name" value="Bact_exopeptidase_dim_dom"/>
</dbReference>
<sequence length="435" mass="46814">MTDSPPDADLGTFVEELLHFDTTGGEEAPAQSWLRDRLVDLGFETYEWTADAERLADHHSFPDDPAEIDVADRPSVAGVLELGDPDAGPALVLNGHVDVVPAERDLWDTDPFEPTWGEANGETTLTARGAVDMKSALGACVFAALDLQARAEGGEVDLDGRVVVESVAGEEEGGIGAAAAALDNPYPFERDAAVVAEPTELRAVTATEGTVMKRLRLRGRSAHAATRWVGESVLPHFERIRREFEALEAERHESLTHPLYESYPVRWPVCFGRVEAGSWSSTVPANLTAEIRIGVAPGETVEEVEAAYEARLAEVVDDEPWLRDHPPSFERFSVQFDSAETDPDEPVVASLQRAMSDAGIDDTAPVGATYGADSRLYVEAGIPTVLFGPGTIEQAHFPNETVRWSDVELAREVLAGSAADFLAGVQSPTSGSVSK</sequence>
<evidence type="ECO:0000259" key="3">
    <source>
        <dbReference type="Pfam" id="PF07687"/>
    </source>
</evidence>